<evidence type="ECO:0000313" key="7">
    <source>
        <dbReference type="Proteomes" id="UP000241167"/>
    </source>
</evidence>
<keyword evidence="2 4" id="KW-0560">Oxidoreductase</keyword>
<dbReference type="GO" id="GO:0016620">
    <property type="term" value="F:oxidoreductase activity, acting on the aldehyde or oxo group of donors, NAD or NADP as acceptor"/>
    <property type="evidence" value="ECO:0007669"/>
    <property type="project" value="InterPro"/>
</dbReference>
<keyword evidence="7" id="KW-1185">Reference proteome</keyword>
<evidence type="ECO:0000313" key="6">
    <source>
        <dbReference type="EMBL" id="PSJ41890.1"/>
    </source>
</evidence>
<dbReference type="FunFam" id="3.40.309.10:FF:000012">
    <property type="entry name" value="Betaine aldehyde dehydrogenase"/>
    <property type="match status" value="1"/>
</dbReference>
<dbReference type="AlphaFoldDB" id="A0A2P7QVC7"/>
<proteinExistence type="inferred from homology"/>
<reference evidence="6 7" key="1">
    <citation type="submission" date="2018-03" db="EMBL/GenBank/DDBJ databases">
        <title>The draft genome of Sphingosinicella sp. GL-C-18.</title>
        <authorList>
            <person name="Liu L."/>
            <person name="Li L."/>
            <person name="Liang L."/>
            <person name="Zhang X."/>
            <person name="Wang T."/>
        </authorList>
    </citation>
    <scope>NUCLEOTIDE SEQUENCE [LARGE SCALE GENOMIC DNA]</scope>
    <source>
        <strain evidence="6 7">GL-C-18</strain>
    </source>
</reference>
<dbReference type="OrthoDB" id="9802947at2"/>
<comment type="caution">
    <text evidence="6">The sequence shown here is derived from an EMBL/GenBank/DDBJ whole genome shotgun (WGS) entry which is preliminary data.</text>
</comment>
<dbReference type="PROSITE" id="PS00687">
    <property type="entry name" value="ALDEHYDE_DEHYDR_GLU"/>
    <property type="match status" value="1"/>
</dbReference>
<dbReference type="Gene3D" id="3.40.605.10">
    <property type="entry name" value="Aldehyde Dehydrogenase, Chain A, domain 1"/>
    <property type="match status" value="1"/>
</dbReference>
<dbReference type="InterPro" id="IPR016161">
    <property type="entry name" value="Ald_DH/histidinol_DH"/>
</dbReference>
<evidence type="ECO:0000256" key="4">
    <source>
        <dbReference type="RuleBase" id="RU003345"/>
    </source>
</evidence>
<comment type="similarity">
    <text evidence="1 4">Belongs to the aldehyde dehydrogenase family.</text>
</comment>
<evidence type="ECO:0000259" key="5">
    <source>
        <dbReference type="Pfam" id="PF00171"/>
    </source>
</evidence>
<feature type="active site" evidence="3">
    <location>
        <position position="275"/>
    </location>
</feature>
<name>A0A2P7QVC7_9SPHN</name>
<sequence length="502" mass="53137">MNETLRTAAQPAYSESAQRLLARAPALFIDGEWTASTGDATIAVHDPSTGREIATIADATADDIDRAVAAARRAFDDGRWTGLSPYQRERLIHGLADLIEQHAAELAELESIDNGKPLASSAGYDIPRSVSTLRYMAGWATRLTGEHLDPANFPSGAVHAYIRREPVGVCAQIVPWNYPLMMAVQKIAPALAAGCTMVLKPAEQTPLTVLRLADLIVQSGIPAGVINIVTGYGETAGDRMVRHPDVDKIGFTGSTHVGKLISRAAVDTLKRVTLELGGKSPVIVLPDVDIGQAANGAARAIFSNAGQVCIAGSRLFAHRSIFDRLIEAVAKDAAGWTVGPSLAPGTRMGPLVSAEQHERVLGYIDSGRREGASVLVGGDTPGGDGWFVNPTVLVDVTPEMKVVREEIFGPVLAAQRFDDLDEVAKAANDTVYGLSASIWTRDLSAMHRLAAKLKSGMVWGNCTSAADSSMPFGGVKQSGLGREGGRIGIEAYTELKTVGIML</sequence>
<dbReference type="FunFam" id="3.40.605.10:FF:000007">
    <property type="entry name" value="NAD/NADP-dependent betaine aldehyde dehydrogenase"/>
    <property type="match status" value="1"/>
</dbReference>
<evidence type="ECO:0000256" key="2">
    <source>
        <dbReference type="ARBA" id="ARBA00023002"/>
    </source>
</evidence>
<dbReference type="InterPro" id="IPR016163">
    <property type="entry name" value="Ald_DH_C"/>
</dbReference>
<dbReference type="RefSeq" id="WP_106512055.1">
    <property type="nucleotide sequence ID" value="NZ_PXYI01000002.1"/>
</dbReference>
<dbReference type="PROSITE" id="PS00070">
    <property type="entry name" value="ALDEHYDE_DEHYDR_CYS"/>
    <property type="match status" value="1"/>
</dbReference>
<dbReference type="Proteomes" id="UP000241167">
    <property type="component" value="Unassembled WGS sequence"/>
</dbReference>
<accession>A0A2P7QVC7</accession>
<dbReference type="Gene3D" id="3.40.309.10">
    <property type="entry name" value="Aldehyde Dehydrogenase, Chain A, domain 2"/>
    <property type="match status" value="1"/>
</dbReference>
<evidence type="ECO:0000256" key="3">
    <source>
        <dbReference type="PROSITE-ProRule" id="PRU10007"/>
    </source>
</evidence>
<gene>
    <name evidence="6" type="ORF">C7I55_06380</name>
</gene>
<dbReference type="Pfam" id="PF00171">
    <property type="entry name" value="Aldedh"/>
    <property type="match status" value="1"/>
</dbReference>
<dbReference type="InterPro" id="IPR016162">
    <property type="entry name" value="Ald_DH_N"/>
</dbReference>
<organism evidence="6 7">
    <name type="scientific">Allosphingosinicella deserti</name>
    <dbReference type="NCBI Taxonomy" id="2116704"/>
    <lineage>
        <taxon>Bacteria</taxon>
        <taxon>Pseudomonadati</taxon>
        <taxon>Pseudomonadota</taxon>
        <taxon>Alphaproteobacteria</taxon>
        <taxon>Sphingomonadales</taxon>
        <taxon>Sphingomonadaceae</taxon>
        <taxon>Allosphingosinicella</taxon>
    </lineage>
</organism>
<dbReference type="EMBL" id="PXYI01000002">
    <property type="protein sequence ID" value="PSJ41890.1"/>
    <property type="molecule type" value="Genomic_DNA"/>
</dbReference>
<dbReference type="InterPro" id="IPR016160">
    <property type="entry name" value="Ald_DH_CS_CYS"/>
</dbReference>
<dbReference type="InterPro" id="IPR015590">
    <property type="entry name" value="Aldehyde_DH_dom"/>
</dbReference>
<feature type="domain" description="Aldehyde dehydrogenase" evidence="5">
    <location>
        <begin position="33"/>
        <end position="498"/>
    </location>
</feature>
<dbReference type="PANTHER" id="PTHR11699">
    <property type="entry name" value="ALDEHYDE DEHYDROGENASE-RELATED"/>
    <property type="match status" value="1"/>
</dbReference>
<protein>
    <submittedName>
        <fullName evidence="6">Betaine-aldehyde dehydrogenase</fullName>
    </submittedName>
</protein>
<dbReference type="SUPFAM" id="SSF53720">
    <property type="entry name" value="ALDH-like"/>
    <property type="match status" value="1"/>
</dbReference>
<dbReference type="InterPro" id="IPR029510">
    <property type="entry name" value="Ald_DH_CS_GLU"/>
</dbReference>
<evidence type="ECO:0000256" key="1">
    <source>
        <dbReference type="ARBA" id="ARBA00009986"/>
    </source>
</evidence>